<feature type="compositionally biased region" description="Basic and acidic residues" evidence="1">
    <location>
        <begin position="1"/>
        <end position="11"/>
    </location>
</feature>
<keyword evidence="3" id="KW-1185">Reference proteome</keyword>
<dbReference type="Proteomes" id="UP000619260">
    <property type="component" value="Unassembled WGS sequence"/>
</dbReference>
<evidence type="ECO:0000256" key="1">
    <source>
        <dbReference type="SAM" id="MobiDB-lite"/>
    </source>
</evidence>
<comment type="caution">
    <text evidence="2">The sequence shown here is derived from an EMBL/GenBank/DDBJ whole genome shotgun (WGS) entry which is preliminary data.</text>
</comment>
<dbReference type="AlphaFoldDB" id="A0A8J4DN35"/>
<sequence>MRADRTQRDAGVDGAAPEAAPAGASATAHADSNAARERAIGGDGPLPALVAAQLAAVGTNTALAQLLTRPATTTSPAEELIDRYTDWGSLAEDRLGAELLQRALRGEHRIVESVLDALGTTDRDDVSFALIRAASDGDLLALSRSGGQELLSRMFDELTSGRLADDEKQQADRVMTVTALRNDPDDALAQMEQGPVFPFKLPGLTVLHDAPIIAERRPGGRVWVQIPPRVFAAAPFRADVQGLPTEVFVQGILLPEEQLVGVRLYDVDEKVVYQPALFLVQLSNEGSTATADKLAEIAGLGVSFGVGAVAETGAAATWGARAVVWTDRAATSLGTIAMVLDEHRGMLVAEFGEPAEKFLRYVDIVDRVTMIYGYTRVAVDLYRVITQLRKAYGELRAAVDAADAPLSTEDTAAVQRIGDETERLLDTADEIAGAHAAGPPGAAASPAGTAASPATPAAPAAAASTVDSGAALWQPMPGPPRAVNTPDDPTLADRVAKLKPGEDYDYTVTDDMRDPVAHRDIVERRALALEVMSDDGLNQPVKVVALTAEPRTETGGDITTAKFVLGRTPEELAAILGVADFVKGVRIYRLDRSKITLENLNLRGLTQSPAGKHPARSKAENLEKWPVGQGVPQWNLSERIPVESGVDVPPGTPARF</sequence>
<evidence type="ECO:0000313" key="3">
    <source>
        <dbReference type="Proteomes" id="UP000619260"/>
    </source>
</evidence>
<protein>
    <submittedName>
        <fullName evidence="2">Uncharacterized protein</fullName>
    </submittedName>
</protein>
<feature type="compositionally biased region" description="Low complexity" evidence="1">
    <location>
        <begin position="12"/>
        <end position="33"/>
    </location>
</feature>
<feature type="region of interest" description="Disordered" evidence="1">
    <location>
        <begin position="434"/>
        <end position="463"/>
    </location>
</feature>
<dbReference type="RefSeq" id="WP_203897581.1">
    <property type="nucleotide sequence ID" value="NZ_BOPF01000003.1"/>
</dbReference>
<accession>A0A8J4DN35</accession>
<proteinExistence type="predicted"/>
<reference evidence="2" key="1">
    <citation type="submission" date="2021-01" db="EMBL/GenBank/DDBJ databases">
        <title>Whole genome shotgun sequence of Virgisporangium aliadipatigenens NBRC 105644.</title>
        <authorList>
            <person name="Komaki H."/>
            <person name="Tamura T."/>
        </authorList>
    </citation>
    <scope>NUCLEOTIDE SEQUENCE</scope>
    <source>
        <strain evidence="2">NBRC 105644</strain>
    </source>
</reference>
<name>A0A8J4DN35_9ACTN</name>
<feature type="region of interest" description="Disordered" evidence="1">
    <location>
        <begin position="1"/>
        <end position="39"/>
    </location>
</feature>
<organism evidence="2 3">
    <name type="scientific">Virgisporangium aliadipatigenens</name>
    <dbReference type="NCBI Taxonomy" id="741659"/>
    <lineage>
        <taxon>Bacteria</taxon>
        <taxon>Bacillati</taxon>
        <taxon>Actinomycetota</taxon>
        <taxon>Actinomycetes</taxon>
        <taxon>Micromonosporales</taxon>
        <taxon>Micromonosporaceae</taxon>
        <taxon>Virgisporangium</taxon>
    </lineage>
</organism>
<gene>
    <name evidence="2" type="ORF">Val02_08750</name>
</gene>
<feature type="region of interest" description="Disordered" evidence="1">
    <location>
        <begin position="605"/>
        <end position="624"/>
    </location>
</feature>
<dbReference type="EMBL" id="BOPF01000003">
    <property type="protein sequence ID" value="GIJ43989.1"/>
    <property type="molecule type" value="Genomic_DNA"/>
</dbReference>
<feature type="region of interest" description="Disordered" evidence="1">
    <location>
        <begin position="470"/>
        <end position="489"/>
    </location>
</feature>
<evidence type="ECO:0000313" key="2">
    <source>
        <dbReference type="EMBL" id="GIJ43989.1"/>
    </source>
</evidence>